<keyword evidence="2" id="KW-0472">Membrane</keyword>
<accession>X6LWX0</accession>
<feature type="transmembrane region" description="Helical" evidence="2">
    <location>
        <begin position="164"/>
        <end position="191"/>
    </location>
</feature>
<reference evidence="3 4" key="1">
    <citation type="journal article" date="2013" name="Curr. Biol.">
        <title>The Genome of the Foraminiferan Reticulomyxa filosa.</title>
        <authorList>
            <person name="Glockner G."/>
            <person name="Hulsmann N."/>
            <person name="Schleicher M."/>
            <person name="Noegel A.A."/>
            <person name="Eichinger L."/>
            <person name="Gallinger C."/>
            <person name="Pawlowski J."/>
            <person name="Sierra R."/>
            <person name="Euteneuer U."/>
            <person name="Pillet L."/>
            <person name="Moustafa A."/>
            <person name="Platzer M."/>
            <person name="Groth M."/>
            <person name="Szafranski K."/>
            <person name="Schliwa M."/>
        </authorList>
    </citation>
    <scope>NUCLEOTIDE SEQUENCE [LARGE SCALE GENOMIC DNA]</scope>
</reference>
<feature type="compositionally biased region" description="Basic and acidic residues" evidence="1">
    <location>
        <begin position="1"/>
        <end position="10"/>
    </location>
</feature>
<feature type="region of interest" description="Disordered" evidence="1">
    <location>
        <begin position="1"/>
        <end position="55"/>
    </location>
</feature>
<evidence type="ECO:0000313" key="4">
    <source>
        <dbReference type="Proteomes" id="UP000023152"/>
    </source>
</evidence>
<keyword evidence="2" id="KW-0812">Transmembrane</keyword>
<name>X6LWX0_RETFI</name>
<proteinExistence type="predicted"/>
<gene>
    <name evidence="3" type="ORF">RFI_32161</name>
</gene>
<dbReference type="EMBL" id="ASPP01028373">
    <property type="protein sequence ID" value="ETO05235.1"/>
    <property type="molecule type" value="Genomic_DNA"/>
</dbReference>
<keyword evidence="4" id="KW-1185">Reference proteome</keyword>
<evidence type="ECO:0000256" key="2">
    <source>
        <dbReference type="SAM" id="Phobius"/>
    </source>
</evidence>
<protein>
    <submittedName>
        <fullName evidence="3">Uncharacterized protein</fullName>
    </submittedName>
</protein>
<evidence type="ECO:0000256" key="1">
    <source>
        <dbReference type="SAM" id="MobiDB-lite"/>
    </source>
</evidence>
<sequence>MNTIKTKEIKEDDAEGVSKTESQAHYGHNKTTPTNGEDANGCNNMEGGNEPCYEPSPNFLEHVAEMTDEKTIAKIQEQYQLSKREVLTPNGHNKTSCHKEKHMGRTQFEYDKSFQSITTVPTPPKLDPAWQYAFLFLFWLKDMTIVPHLTKRIHKKNNYFKKKAFILCFFQICNSFIKTSLFFLRILYFFLPK</sequence>
<dbReference type="AlphaFoldDB" id="X6LWX0"/>
<evidence type="ECO:0000313" key="3">
    <source>
        <dbReference type="EMBL" id="ETO05235.1"/>
    </source>
</evidence>
<dbReference type="Proteomes" id="UP000023152">
    <property type="component" value="Unassembled WGS sequence"/>
</dbReference>
<comment type="caution">
    <text evidence="3">The sequence shown here is derived from an EMBL/GenBank/DDBJ whole genome shotgun (WGS) entry which is preliminary data.</text>
</comment>
<organism evidence="3 4">
    <name type="scientific">Reticulomyxa filosa</name>
    <dbReference type="NCBI Taxonomy" id="46433"/>
    <lineage>
        <taxon>Eukaryota</taxon>
        <taxon>Sar</taxon>
        <taxon>Rhizaria</taxon>
        <taxon>Retaria</taxon>
        <taxon>Foraminifera</taxon>
        <taxon>Monothalamids</taxon>
        <taxon>Reticulomyxidae</taxon>
        <taxon>Reticulomyxa</taxon>
    </lineage>
</organism>
<keyword evidence="2" id="KW-1133">Transmembrane helix</keyword>
<feature type="compositionally biased region" description="Polar residues" evidence="1">
    <location>
        <begin position="19"/>
        <end position="43"/>
    </location>
</feature>